<keyword evidence="3" id="KW-0539">Nucleus</keyword>
<dbReference type="InterPro" id="IPR001202">
    <property type="entry name" value="WW_dom"/>
</dbReference>
<proteinExistence type="predicted"/>
<accession>A0A8S1EW78</accession>
<dbReference type="EMBL" id="CADEPM010000006">
    <property type="protein sequence ID" value="CAB3407961.1"/>
    <property type="molecule type" value="Genomic_DNA"/>
</dbReference>
<keyword evidence="7" id="KW-1185">Reference proteome</keyword>
<feature type="compositionally biased region" description="Polar residues" evidence="4">
    <location>
        <begin position="228"/>
        <end position="240"/>
    </location>
</feature>
<feature type="compositionally biased region" description="Basic and acidic residues" evidence="4">
    <location>
        <begin position="215"/>
        <end position="227"/>
    </location>
</feature>
<feature type="region of interest" description="Disordered" evidence="4">
    <location>
        <begin position="344"/>
        <end position="382"/>
    </location>
</feature>
<feature type="compositionally biased region" description="Polar residues" evidence="4">
    <location>
        <begin position="355"/>
        <end position="364"/>
    </location>
</feature>
<dbReference type="Gene3D" id="2.20.70.10">
    <property type="match status" value="1"/>
</dbReference>
<protein>
    <recommendedName>
        <fullName evidence="5">WW domain-containing protein</fullName>
    </recommendedName>
</protein>
<dbReference type="PROSITE" id="PS50020">
    <property type="entry name" value="WW_DOMAIN_2"/>
    <property type="match status" value="1"/>
</dbReference>
<feature type="compositionally biased region" description="Basic and acidic residues" evidence="4">
    <location>
        <begin position="164"/>
        <end position="177"/>
    </location>
</feature>
<dbReference type="GO" id="GO:0006325">
    <property type="term" value="P:chromatin organization"/>
    <property type="evidence" value="ECO:0007669"/>
    <property type="project" value="UniProtKB-KW"/>
</dbReference>
<evidence type="ECO:0000259" key="5">
    <source>
        <dbReference type="PROSITE" id="PS50020"/>
    </source>
</evidence>
<feature type="compositionally biased region" description="Pro residues" evidence="4">
    <location>
        <begin position="101"/>
        <end position="125"/>
    </location>
</feature>
<comment type="caution">
    <text evidence="6">The sequence shown here is derived from an EMBL/GenBank/DDBJ whole genome shotgun (WGS) entry which is preliminary data.</text>
</comment>
<evidence type="ECO:0000313" key="7">
    <source>
        <dbReference type="Proteomes" id="UP000494206"/>
    </source>
</evidence>
<dbReference type="InterPro" id="IPR036020">
    <property type="entry name" value="WW_dom_sf"/>
</dbReference>
<dbReference type="PROSITE" id="PS01159">
    <property type="entry name" value="WW_DOMAIN_1"/>
    <property type="match status" value="1"/>
</dbReference>
<dbReference type="PANTHER" id="PTHR15911">
    <property type="entry name" value="WW DOMAIN-CONTAINING ADAPTER PROTEIN WITH COILED-COIL"/>
    <property type="match status" value="1"/>
</dbReference>
<feature type="region of interest" description="Disordered" evidence="4">
    <location>
        <begin position="101"/>
        <end position="248"/>
    </location>
</feature>
<dbReference type="CDD" id="cd00201">
    <property type="entry name" value="WW"/>
    <property type="match status" value="1"/>
</dbReference>
<organism evidence="6 7">
    <name type="scientific">Caenorhabditis bovis</name>
    <dbReference type="NCBI Taxonomy" id="2654633"/>
    <lineage>
        <taxon>Eukaryota</taxon>
        <taxon>Metazoa</taxon>
        <taxon>Ecdysozoa</taxon>
        <taxon>Nematoda</taxon>
        <taxon>Chromadorea</taxon>
        <taxon>Rhabditida</taxon>
        <taxon>Rhabditina</taxon>
        <taxon>Rhabditomorpha</taxon>
        <taxon>Rhabditoidea</taxon>
        <taxon>Rhabditidae</taxon>
        <taxon>Peloderinae</taxon>
        <taxon>Caenorhabditis</taxon>
    </lineage>
</organism>
<dbReference type="OrthoDB" id="10072039at2759"/>
<dbReference type="InterPro" id="IPR038867">
    <property type="entry name" value="WAC"/>
</dbReference>
<dbReference type="AlphaFoldDB" id="A0A8S1EW78"/>
<feature type="compositionally biased region" description="Polar residues" evidence="4">
    <location>
        <begin position="195"/>
        <end position="204"/>
    </location>
</feature>
<reference evidence="6 7" key="1">
    <citation type="submission" date="2020-04" db="EMBL/GenBank/DDBJ databases">
        <authorList>
            <person name="Laetsch R D."/>
            <person name="Stevens L."/>
            <person name="Kumar S."/>
            <person name="Blaxter L. M."/>
        </authorList>
    </citation>
    <scope>NUCLEOTIDE SEQUENCE [LARGE SCALE GENOMIC DNA]</scope>
</reference>
<dbReference type="GO" id="GO:0005634">
    <property type="term" value="C:nucleus"/>
    <property type="evidence" value="ECO:0007669"/>
    <property type="project" value="UniProtKB-SubCell"/>
</dbReference>
<dbReference type="SUPFAM" id="SSF51045">
    <property type="entry name" value="WW domain"/>
    <property type="match status" value="1"/>
</dbReference>
<feature type="domain" description="WW" evidence="5">
    <location>
        <begin position="12"/>
        <end position="39"/>
    </location>
</feature>
<evidence type="ECO:0000256" key="2">
    <source>
        <dbReference type="ARBA" id="ARBA00022853"/>
    </source>
</evidence>
<dbReference type="SMART" id="SM00456">
    <property type="entry name" value="WW"/>
    <property type="match status" value="1"/>
</dbReference>
<dbReference type="Proteomes" id="UP000494206">
    <property type="component" value="Unassembled WGS sequence"/>
</dbReference>
<gene>
    <name evidence="6" type="ORF">CBOVIS_LOCUS9808</name>
</gene>
<evidence type="ECO:0000256" key="1">
    <source>
        <dbReference type="ARBA" id="ARBA00004123"/>
    </source>
</evidence>
<dbReference type="Pfam" id="PF00397">
    <property type="entry name" value="WW"/>
    <property type="match status" value="1"/>
</dbReference>
<dbReference type="PANTHER" id="PTHR15911:SF6">
    <property type="entry name" value="WW DOMAIN-CONTAINING ADAPTER PROTEIN WITH COILED-COIL"/>
    <property type="match status" value="1"/>
</dbReference>
<dbReference type="GO" id="GO:0010506">
    <property type="term" value="P:regulation of autophagy"/>
    <property type="evidence" value="ECO:0007669"/>
    <property type="project" value="TreeGrafter"/>
</dbReference>
<dbReference type="GO" id="GO:1904263">
    <property type="term" value="P:positive regulation of TORC1 signaling"/>
    <property type="evidence" value="ECO:0007669"/>
    <property type="project" value="TreeGrafter"/>
</dbReference>
<dbReference type="GO" id="GO:0000993">
    <property type="term" value="F:RNA polymerase II complex binding"/>
    <property type="evidence" value="ECO:0007669"/>
    <property type="project" value="TreeGrafter"/>
</dbReference>
<evidence type="ECO:0000256" key="4">
    <source>
        <dbReference type="SAM" id="MobiDB-lite"/>
    </source>
</evidence>
<dbReference type="GO" id="GO:0003682">
    <property type="term" value="F:chromatin binding"/>
    <property type="evidence" value="ECO:0007669"/>
    <property type="project" value="TreeGrafter"/>
</dbReference>
<evidence type="ECO:0000313" key="6">
    <source>
        <dbReference type="EMBL" id="CAB3407961.1"/>
    </source>
</evidence>
<feature type="compositionally biased region" description="Low complexity" evidence="4">
    <location>
        <begin position="367"/>
        <end position="382"/>
    </location>
</feature>
<sequence length="382" mass="42457">MSNQPLRTFENWAEQKSSAGKIYYYNKQTEVSQWEKPPEWKEHDAKMEQERMFGDKSKYGGSSAPAPIPPPCMPPHQLGYLPIPPPMMGFPMQFHHQGFAPAPPFFPPAPSSQSIFPPPPPPVKPGPQAHSQFPAMIPPPPGLVTPRTTNSVPPPPPPYSHHSQISDHRYTPVHDSHTPSSSSVVPPPPPPSDHMMNNSYSNGNRGPMSPINNKEMPRKKPSEDVTSRKPSTSLEQQSKTNGEDVNIGARVDQRFPIEMTQKYDEKEATNLMKTLGLLDDDFRKELKNLTREGLSLEAQYRSNVITAICAMSMGIMQKSEVNRAEGRLKYIEKTISEIERLADEENSRVAEPNNEAFSQVSSGAPITATARRSMSTATSNNL</sequence>
<keyword evidence="2" id="KW-0156">Chromatin regulator</keyword>
<comment type="subcellular location">
    <subcellularLocation>
        <location evidence="1">Nucleus</location>
    </subcellularLocation>
</comment>
<name>A0A8S1EW78_9PELO</name>
<evidence type="ECO:0000256" key="3">
    <source>
        <dbReference type="ARBA" id="ARBA00023242"/>
    </source>
</evidence>